<accession>A0A940Y508</accession>
<keyword evidence="5" id="KW-1185">Reference proteome</keyword>
<evidence type="ECO:0000313" key="5">
    <source>
        <dbReference type="Proteomes" id="UP000677413"/>
    </source>
</evidence>
<evidence type="ECO:0000256" key="3">
    <source>
        <dbReference type="SAM" id="SignalP"/>
    </source>
</evidence>
<keyword evidence="2" id="KW-0812">Transmembrane</keyword>
<organism evidence="4 5">
    <name type="scientific">Streptomyces liliiviolaceus</name>
    <dbReference type="NCBI Taxonomy" id="2823109"/>
    <lineage>
        <taxon>Bacteria</taxon>
        <taxon>Bacillati</taxon>
        <taxon>Actinomycetota</taxon>
        <taxon>Actinomycetes</taxon>
        <taxon>Kitasatosporales</taxon>
        <taxon>Streptomycetaceae</taxon>
        <taxon>Streptomyces</taxon>
    </lineage>
</organism>
<evidence type="ECO:0000256" key="1">
    <source>
        <dbReference type="SAM" id="MobiDB-lite"/>
    </source>
</evidence>
<name>A0A940Y508_9ACTN</name>
<feature type="transmembrane region" description="Helical" evidence="2">
    <location>
        <begin position="308"/>
        <end position="331"/>
    </location>
</feature>
<dbReference type="AlphaFoldDB" id="A0A940Y508"/>
<dbReference type="EMBL" id="JAGPYQ010000001">
    <property type="protein sequence ID" value="MBQ0852585.1"/>
    <property type="molecule type" value="Genomic_DNA"/>
</dbReference>
<sequence length="375" mass="39856">MHLSPTPRRTPSADPRRVILRHAVLVLLAALAFAVTSAGPARAADGDVTWTVRTAANGYGDDRSSFSYGVNPGSRVEDAMVVANRGKDTLTLALYTADGYTTEKGQLDLLTREKKSVGIGAWVRATKATVRIAPGRTAEIPFTVAVPRDATPGDYVGGILTSLKQSDDTEGIAVDRRLGIRIKLRVSGALKPTLAVEDLHVDYHGTANPFGQGDATVTYTLHNTGNALLSAAQKVTLTGPFGTLETRAGKIAAAPELLPGERWKVTVPVHDVTPALRLTAKATVTPALTDAAGSTTSLKPVEATTTGWALPWTLLLLIAAVLAAATATYFLRRRADTRRKEREDARVRDAVEQALQDRAQGTQGAQDTEDTHAAR</sequence>
<feature type="compositionally biased region" description="Basic and acidic residues" evidence="1">
    <location>
        <begin position="340"/>
        <end position="351"/>
    </location>
</feature>
<feature type="chain" id="PRO_5037186102" evidence="3">
    <location>
        <begin position="44"/>
        <end position="375"/>
    </location>
</feature>
<feature type="signal peptide" evidence="3">
    <location>
        <begin position="1"/>
        <end position="43"/>
    </location>
</feature>
<evidence type="ECO:0000313" key="4">
    <source>
        <dbReference type="EMBL" id="MBQ0852585.1"/>
    </source>
</evidence>
<protein>
    <submittedName>
        <fullName evidence="4">DUF916 domain-containing protein</fullName>
    </submittedName>
</protein>
<keyword evidence="2" id="KW-0472">Membrane</keyword>
<keyword evidence="2" id="KW-1133">Transmembrane helix</keyword>
<dbReference type="RefSeq" id="WP_210888731.1">
    <property type="nucleotide sequence ID" value="NZ_JAGPYQ010000001.1"/>
</dbReference>
<keyword evidence="3" id="KW-0732">Signal</keyword>
<dbReference type="Proteomes" id="UP000677413">
    <property type="component" value="Unassembled WGS sequence"/>
</dbReference>
<gene>
    <name evidence="4" type="ORF">J8N05_30940</name>
</gene>
<reference evidence="4 5" key="1">
    <citation type="submission" date="2021-04" db="EMBL/GenBank/DDBJ databases">
        <authorList>
            <person name="Tang X."/>
            <person name="Zhou X."/>
            <person name="Chen X."/>
            <person name="Cernava T."/>
            <person name="Zhang C."/>
        </authorList>
    </citation>
    <scope>NUCLEOTIDE SEQUENCE [LARGE SCALE GENOMIC DNA]</scope>
    <source>
        <strain evidence="4 5">BH-SS-21</strain>
    </source>
</reference>
<comment type="caution">
    <text evidence="4">The sequence shown here is derived from an EMBL/GenBank/DDBJ whole genome shotgun (WGS) entry which is preliminary data.</text>
</comment>
<proteinExistence type="predicted"/>
<evidence type="ECO:0000256" key="2">
    <source>
        <dbReference type="SAM" id="Phobius"/>
    </source>
</evidence>
<feature type="region of interest" description="Disordered" evidence="1">
    <location>
        <begin position="340"/>
        <end position="375"/>
    </location>
</feature>